<dbReference type="InterPro" id="IPR033770">
    <property type="entry name" value="RRP44_S1"/>
</dbReference>
<organism evidence="14 15">
    <name type="scientific">Acanthaster planci</name>
    <name type="common">Crown-of-thorns starfish</name>
    <dbReference type="NCBI Taxonomy" id="133434"/>
    <lineage>
        <taxon>Eukaryota</taxon>
        <taxon>Metazoa</taxon>
        <taxon>Echinodermata</taxon>
        <taxon>Eleutherozoa</taxon>
        <taxon>Asterozoa</taxon>
        <taxon>Asteroidea</taxon>
        <taxon>Valvatacea</taxon>
        <taxon>Valvatida</taxon>
        <taxon>Acanthasteridae</taxon>
        <taxon>Acanthaster</taxon>
    </lineage>
</organism>
<dbReference type="InterPro" id="IPR050180">
    <property type="entry name" value="RNR_Ribonuclease"/>
</dbReference>
<keyword evidence="11" id="KW-0694">RNA-binding</keyword>
<gene>
    <name evidence="15" type="primary">LOC110984137</name>
</gene>
<keyword evidence="5" id="KW-0963">Cytoplasm</keyword>
<dbReference type="CDD" id="cd09862">
    <property type="entry name" value="PIN_Rrp44-like"/>
    <property type="match status" value="1"/>
</dbReference>
<dbReference type="PANTHER" id="PTHR23355:SF30">
    <property type="entry name" value="DIS3-LIKE EXONUCLEASE 1"/>
    <property type="match status" value="1"/>
</dbReference>
<dbReference type="Pfam" id="PF00773">
    <property type="entry name" value="RNB"/>
    <property type="match status" value="1"/>
</dbReference>
<dbReference type="GeneID" id="110984137"/>
<comment type="similarity">
    <text evidence="3">Belongs to the RNR ribonuclease family.</text>
</comment>
<dbReference type="InterPro" id="IPR001900">
    <property type="entry name" value="RNase_II/R"/>
</dbReference>
<evidence type="ECO:0000256" key="12">
    <source>
        <dbReference type="SAM" id="MobiDB-lite"/>
    </source>
</evidence>
<dbReference type="Pfam" id="PF17849">
    <property type="entry name" value="OB_Dis3"/>
    <property type="match status" value="1"/>
</dbReference>
<keyword evidence="9" id="KW-0269">Exonuclease</keyword>
<evidence type="ECO:0000256" key="10">
    <source>
        <dbReference type="ARBA" id="ARBA00022842"/>
    </source>
</evidence>
<dbReference type="FunFam" id="3.40.50.1010:FF:000021">
    <property type="entry name" value="DIS3-like exonuclease 1 isoform X1"/>
    <property type="match status" value="1"/>
</dbReference>
<dbReference type="KEGG" id="aplc:110984137"/>
<keyword evidence="10" id="KW-0460">Magnesium</keyword>
<evidence type="ECO:0000256" key="3">
    <source>
        <dbReference type="ARBA" id="ARBA00005785"/>
    </source>
</evidence>
<dbReference type="AlphaFoldDB" id="A0A8B7Z220"/>
<dbReference type="SUPFAM" id="SSF50249">
    <property type="entry name" value="Nucleic acid-binding proteins"/>
    <property type="match status" value="3"/>
</dbReference>
<dbReference type="FunFam" id="2.40.50.700:FF:000004">
    <property type="entry name" value="Exosome complex exonuclease RRP44 homolog A"/>
    <property type="match status" value="1"/>
</dbReference>
<dbReference type="GO" id="GO:0006402">
    <property type="term" value="P:mRNA catabolic process"/>
    <property type="evidence" value="ECO:0007669"/>
    <property type="project" value="TreeGrafter"/>
</dbReference>
<reference evidence="15" key="1">
    <citation type="submission" date="2025-08" db="UniProtKB">
        <authorList>
            <consortium name="RefSeq"/>
        </authorList>
    </citation>
    <scope>IDENTIFICATION</scope>
</reference>
<protein>
    <recommendedName>
        <fullName evidence="4">DIS3-like exonuclease 1</fullName>
    </recommendedName>
</protein>
<dbReference type="OrthoDB" id="372421at2759"/>
<dbReference type="GO" id="GO:0003723">
    <property type="term" value="F:RNA binding"/>
    <property type="evidence" value="ECO:0007669"/>
    <property type="project" value="UniProtKB-KW"/>
</dbReference>
<comment type="cofactor">
    <cofactor evidence="1">
        <name>Mg(2+)</name>
        <dbReference type="ChEBI" id="CHEBI:18420"/>
    </cofactor>
</comment>
<dbReference type="InterPro" id="IPR012340">
    <property type="entry name" value="NA-bd_OB-fold"/>
</dbReference>
<evidence type="ECO:0000256" key="8">
    <source>
        <dbReference type="ARBA" id="ARBA00022835"/>
    </source>
</evidence>
<evidence type="ECO:0000256" key="11">
    <source>
        <dbReference type="ARBA" id="ARBA00022884"/>
    </source>
</evidence>
<dbReference type="Gene3D" id="2.40.50.690">
    <property type="match status" value="1"/>
</dbReference>
<evidence type="ECO:0000256" key="4">
    <source>
        <dbReference type="ARBA" id="ARBA00016366"/>
    </source>
</evidence>
<evidence type="ECO:0000256" key="9">
    <source>
        <dbReference type="ARBA" id="ARBA00022839"/>
    </source>
</evidence>
<evidence type="ECO:0000313" key="15">
    <source>
        <dbReference type="RefSeq" id="XP_022099658.1"/>
    </source>
</evidence>
<dbReference type="SMART" id="SM00955">
    <property type="entry name" value="RNB"/>
    <property type="match status" value="1"/>
</dbReference>
<keyword evidence="6" id="KW-0540">Nuclease</keyword>
<dbReference type="PANTHER" id="PTHR23355">
    <property type="entry name" value="RIBONUCLEASE"/>
    <property type="match status" value="1"/>
</dbReference>
<dbReference type="Gene3D" id="2.40.50.140">
    <property type="entry name" value="Nucleic acid-binding proteins"/>
    <property type="match status" value="1"/>
</dbReference>
<keyword evidence="7" id="KW-0378">Hydrolase</keyword>
<dbReference type="InterPro" id="IPR033771">
    <property type="entry name" value="Rrp44_CSD1"/>
</dbReference>
<evidence type="ECO:0000256" key="7">
    <source>
        <dbReference type="ARBA" id="ARBA00022801"/>
    </source>
</evidence>
<evidence type="ECO:0000256" key="2">
    <source>
        <dbReference type="ARBA" id="ARBA00004496"/>
    </source>
</evidence>
<evidence type="ECO:0000256" key="6">
    <source>
        <dbReference type="ARBA" id="ARBA00022722"/>
    </source>
</evidence>
<dbReference type="GO" id="GO:0000175">
    <property type="term" value="F:3'-5'-RNA exonuclease activity"/>
    <property type="evidence" value="ECO:0007669"/>
    <property type="project" value="TreeGrafter"/>
</dbReference>
<evidence type="ECO:0000256" key="5">
    <source>
        <dbReference type="ARBA" id="ARBA00022490"/>
    </source>
</evidence>
<dbReference type="RefSeq" id="XP_022099658.1">
    <property type="nucleotide sequence ID" value="XM_022243966.1"/>
</dbReference>
<keyword evidence="8" id="KW-0271">Exosome</keyword>
<dbReference type="GO" id="GO:0016075">
    <property type="term" value="P:rRNA catabolic process"/>
    <property type="evidence" value="ECO:0007669"/>
    <property type="project" value="TreeGrafter"/>
</dbReference>
<accession>A0A8B7Z220</accession>
<dbReference type="Pfam" id="PF17216">
    <property type="entry name" value="Rrp44_CSD1"/>
    <property type="match status" value="1"/>
</dbReference>
<dbReference type="Gene3D" id="3.40.50.1010">
    <property type="entry name" value="5'-nuclease"/>
    <property type="match status" value="1"/>
</dbReference>
<dbReference type="Gene3D" id="2.40.50.700">
    <property type="match status" value="1"/>
</dbReference>
<feature type="domain" description="RNB" evidence="13">
    <location>
        <begin position="497"/>
        <end position="849"/>
    </location>
</feature>
<proteinExistence type="inferred from homology"/>
<dbReference type="Pfam" id="PF17215">
    <property type="entry name" value="Rrp44_S1"/>
    <property type="match status" value="1"/>
</dbReference>
<dbReference type="GO" id="GO:0019899">
    <property type="term" value="F:enzyme binding"/>
    <property type="evidence" value="ECO:0007669"/>
    <property type="project" value="UniProtKB-ARBA"/>
</dbReference>
<dbReference type="CTD" id="115752"/>
<dbReference type="GO" id="GO:0000177">
    <property type="term" value="C:cytoplasmic exosome (RNase complex)"/>
    <property type="evidence" value="ECO:0007669"/>
    <property type="project" value="TreeGrafter"/>
</dbReference>
<dbReference type="InterPro" id="IPR041505">
    <property type="entry name" value="Dis3_CSD2"/>
</dbReference>
<evidence type="ECO:0000313" key="14">
    <source>
        <dbReference type="Proteomes" id="UP000694845"/>
    </source>
</evidence>
<feature type="region of interest" description="Disordered" evidence="12">
    <location>
        <begin position="343"/>
        <end position="363"/>
    </location>
</feature>
<dbReference type="Proteomes" id="UP000694845">
    <property type="component" value="Unplaced"/>
</dbReference>
<evidence type="ECO:0000256" key="1">
    <source>
        <dbReference type="ARBA" id="ARBA00001946"/>
    </source>
</evidence>
<dbReference type="GO" id="GO:0010467">
    <property type="term" value="P:gene expression"/>
    <property type="evidence" value="ECO:0007669"/>
    <property type="project" value="UniProtKB-ARBA"/>
</dbReference>
<keyword evidence="14" id="KW-1185">Reference proteome</keyword>
<name>A0A8B7Z220_ACAPL</name>
<evidence type="ECO:0000259" key="13">
    <source>
        <dbReference type="SMART" id="SM00955"/>
    </source>
</evidence>
<sequence>MCGPCARSLTLLVSLDGNSGKFPVKQGRVLQLCTFRHRMLKTDKVVQVKTRQGRALRLVREQYLREDVPCNSELCLAGCRKTGSSTTPADVTHYIVPDCHVTGEFLEIFELPELTGIIFMQTVLHHVLYEKGHRFYRRIRAKVKDSRNHCTIFANEFCRYAYNPRQAGESQNDWLVRAVYDSAVWYYNHLAGQKPIVFLTQGEDAVVKYGSETVGVHVMNIQKYLEVFWPDLTQAHDIYESLAASLADSRENKKGSSKEYTDYLPSDVLAAGIKSGLYIEGTLRVNKYHAEKEAFVARGSGSKGINLDSDILISGRKNRNRAIHGDQVAVELLPRSQWVGQINSLSSTDDPEDASDTDQSNVKPTGRIVGVLQRHWRDYVASFPDKQQGQGSGAGKVLVIPWDQRFPKIRISTRQAEALRDHRIIVRLDSWEMASLYPSGHFVRSLGPIGSLETEIAAILVENRISVGAFTEAQLKELPTNSEDNPWMMTDEEIKQRRDLRETHLIFSVDPKGCEDVDDTLSVRELKNGKVLELGVHIADVSHFVQPNSLTDLEAKQRSATVYLADRCYNMLPSILSADLCSLIGGVDRYAVSVMWQLDPQTYEVRQVWYGRTVIRSSHKMFYEAAQALHDGKDVRQDIPELAGMNEDEVETRLSELRWCIDKLMDIARTLKARRVVGGAVQLERVEVKVELNEEQEIEDLIPKQAMEIHETIAECMIFANHWVAKKISETFPNFALLRRHPLPRQDQFHYLIDSAKVKGFTIDTSSNKALADSLGKCVDLKDPICNKILRSLAIKAMSKALYFSTGSLPMDQFFHYGLALDRYTHFTSPIRRHADIIVHRLLIAAISKDHDGGQGLPGNSELEELCGHINDRHRDSQLAQQDSQALFQVLFFKDRDPTTDECCTVDAVIHGLRANGFLIFIPRYEIKGAISLKDREGRVCDLSEDGRPSWTAGSLTRTSYGITVTTATSQSTFKLFDHVTVRISVLSSRSHGWSLQFELISNRPHLASQLTEQGQGLRTDIIKEVTGASKKQRETSLSSLDEDVDVMGRSLAQLRLEYGQTDSAKSQYHLLQEFVEMGLQESYSELG</sequence>
<comment type="subcellular location">
    <subcellularLocation>
        <location evidence="2">Cytoplasm</location>
    </subcellularLocation>
</comment>